<dbReference type="EMBL" id="JBANAX010000137">
    <property type="protein sequence ID" value="KAL1221130.1"/>
    <property type="molecule type" value="Genomic_DNA"/>
</dbReference>
<evidence type="ECO:0000313" key="2">
    <source>
        <dbReference type="EMBL" id="KAL1221130.1"/>
    </source>
</evidence>
<feature type="compositionally biased region" description="Basic and acidic residues" evidence="1">
    <location>
        <begin position="94"/>
        <end position="105"/>
    </location>
</feature>
<comment type="caution">
    <text evidence="2">The sequence shown here is derived from an EMBL/GenBank/DDBJ whole genome shotgun (WGS) entry which is preliminary data.</text>
</comment>
<organism evidence="2 3">
    <name type="scientific">Cardamine amara subsp. amara</name>
    <dbReference type="NCBI Taxonomy" id="228776"/>
    <lineage>
        <taxon>Eukaryota</taxon>
        <taxon>Viridiplantae</taxon>
        <taxon>Streptophyta</taxon>
        <taxon>Embryophyta</taxon>
        <taxon>Tracheophyta</taxon>
        <taxon>Spermatophyta</taxon>
        <taxon>Magnoliopsida</taxon>
        <taxon>eudicotyledons</taxon>
        <taxon>Gunneridae</taxon>
        <taxon>Pentapetalae</taxon>
        <taxon>rosids</taxon>
        <taxon>malvids</taxon>
        <taxon>Brassicales</taxon>
        <taxon>Brassicaceae</taxon>
        <taxon>Cardamineae</taxon>
        <taxon>Cardamine</taxon>
    </lineage>
</organism>
<accession>A0ABD1BVB2</accession>
<protein>
    <submittedName>
        <fullName evidence="2">Protein STICHEL</fullName>
    </submittedName>
</protein>
<feature type="region of interest" description="Disordered" evidence="1">
    <location>
        <begin position="23"/>
        <end position="80"/>
    </location>
</feature>
<feature type="compositionally biased region" description="Polar residues" evidence="1">
    <location>
        <begin position="32"/>
        <end position="46"/>
    </location>
</feature>
<evidence type="ECO:0000256" key="1">
    <source>
        <dbReference type="SAM" id="MobiDB-lite"/>
    </source>
</evidence>
<gene>
    <name evidence="2" type="ORF">V5N11_010199</name>
</gene>
<feature type="region of interest" description="Disordered" evidence="1">
    <location>
        <begin position="94"/>
        <end position="132"/>
    </location>
</feature>
<dbReference type="AlphaFoldDB" id="A0ABD1BVB2"/>
<proteinExistence type="predicted"/>
<reference evidence="2 3" key="1">
    <citation type="submission" date="2024-04" db="EMBL/GenBank/DDBJ databases">
        <title>Genome assembly C_amara_ONT_v2.</title>
        <authorList>
            <person name="Yant L."/>
            <person name="Moore C."/>
            <person name="Slenker M."/>
        </authorList>
    </citation>
    <scope>NUCLEOTIDE SEQUENCE [LARGE SCALE GENOMIC DNA]</scope>
    <source>
        <tissue evidence="2">Leaf</tissue>
    </source>
</reference>
<evidence type="ECO:0000313" key="3">
    <source>
        <dbReference type="Proteomes" id="UP001558713"/>
    </source>
</evidence>
<keyword evidence="3" id="KW-1185">Reference proteome</keyword>
<name>A0ABD1BVB2_CARAN</name>
<dbReference type="Proteomes" id="UP001558713">
    <property type="component" value="Unassembled WGS sequence"/>
</dbReference>
<sequence length="157" mass="17476">MSGSRVSDLSKLHLKKELTQIRKAGRLLRDPGTTSSWKSPLDSSRSVAVLEPLVSRNGGSSSQFPIRGESSSNNNNRGKEKKVFLYNWKIQKSSSEKSGLDKNGKEEEDVSSWTQASVNDNDDDDVSDARNGGDSRVIRILEKFNRLRLVLGVEIRI</sequence>